<reference evidence="1 2" key="1">
    <citation type="journal article" date="2019" name="Int. J. Syst. Evol. Microbiol.">
        <title>The Global Catalogue of Microorganisms (GCM) 10K type strain sequencing project: providing services to taxonomists for standard genome sequencing and annotation.</title>
        <authorList>
            <consortium name="The Broad Institute Genomics Platform"/>
            <consortium name="The Broad Institute Genome Sequencing Center for Infectious Disease"/>
            <person name="Wu L."/>
            <person name="Ma J."/>
        </authorList>
    </citation>
    <scope>NUCLEOTIDE SEQUENCE [LARGE SCALE GENOMIC DNA]</scope>
    <source>
        <strain evidence="1 2">JCM 16374</strain>
    </source>
</reference>
<keyword evidence="2" id="KW-1185">Reference proteome</keyword>
<proteinExistence type="predicted"/>
<evidence type="ECO:0008006" key="3">
    <source>
        <dbReference type="Google" id="ProtNLM"/>
    </source>
</evidence>
<accession>A0ABN3T444</accession>
<gene>
    <name evidence="1" type="ORF">GCM10009864_78210</name>
</gene>
<dbReference type="Proteomes" id="UP001500994">
    <property type="component" value="Unassembled WGS sequence"/>
</dbReference>
<dbReference type="RefSeq" id="WP_344584612.1">
    <property type="nucleotide sequence ID" value="NZ_BAAARK010000059.1"/>
</dbReference>
<evidence type="ECO:0000313" key="1">
    <source>
        <dbReference type="EMBL" id="GAA2692048.1"/>
    </source>
</evidence>
<organism evidence="1 2">
    <name type="scientific">Streptomyces lunalinharesii</name>
    <dbReference type="NCBI Taxonomy" id="333384"/>
    <lineage>
        <taxon>Bacteria</taxon>
        <taxon>Bacillati</taxon>
        <taxon>Actinomycetota</taxon>
        <taxon>Actinomycetes</taxon>
        <taxon>Kitasatosporales</taxon>
        <taxon>Streptomycetaceae</taxon>
        <taxon>Streptomyces</taxon>
    </lineage>
</organism>
<comment type="caution">
    <text evidence="1">The sequence shown here is derived from an EMBL/GenBank/DDBJ whole genome shotgun (WGS) entry which is preliminary data.</text>
</comment>
<name>A0ABN3T444_9ACTN</name>
<sequence>MRSWLRTWLLANLSAARIPAPTQVRAIADTLQTAGEIPTGCALQAEDLYMACQYLGTQQNIDVRHRSVTGRKLTKPLREPVAWALWQFAHPEWTTAYLLARRASKETAMGSIRYAELKAERASIRGRLAALVE</sequence>
<dbReference type="EMBL" id="BAAARK010000059">
    <property type="protein sequence ID" value="GAA2692048.1"/>
    <property type="molecule type" value="Genomic_DNA"/>
</dbReference>
<evidence type="ECO:0000313" key="2">
    <source>
        <dbReference type="Proteomes" id="UP001500994"/>
    </source>
</evidence>
<protein>
    <recommendedName>
        <fullName evidence="3">Integrase</fullName>
    </recommendedName>
</protein>